<dbReference type="Proteomes" id="UP000777482">
    <property type="component" value="Unassembled WGS sequence"/>
</dbReference>
<dbReference type="OrthoDB" id="10351550at2759"/>
<keyword evidence="3" id="KW-1185">Reference proteome</keyword>
<protein>
    <submittedName>
        <fullName evidence="2">Uncharacterized protein</fullName>
    </submittedName>
</protein>
<comment type="caution">
    <text evidence="2">The sequence shown here is derived from an EMBL/GenBank/DDBJ whole genome shotgun (WGS) entry which is preliminary data.</text>
</comment>
<dbReference type="EMBL" id="PUHQ01000009">
    <property type="protein sequence ID" value="KAG0665428.1"/>
    <property type="molecule type" value="Genomic_DNA"/>
</dbReference>
<name>A0A9P6W8C5_RHOMI</name>
<evidence type="ECO:0000313" key="2">
    <source>
        <dbReference type="EMBL" id="KAG0665428.1"/>
    </source>
</evidence>
<accession>A0A9P6W8C5</accession>
<feature type="region of interest" description="Disordered" evidence="1">
    <location>
        <begin position="90"/>
        <end position="118"/>
    </location>
</feature>
<evidence type="ECO:0000313" key="3">
    <source>
        <dbReference type="Proteomes" id="UP000777482"/>
    </source>
</evidence>
<dbReference type="AlphaFoldDB" id="A0A9P6W8C5"/>
<evidence type="ECO:0000256" key="1">
    <source>
        <dbReference type="SAM" id="MobiDB-lite"/>
    </source>
</evidence>
<sequence length="141" mass="14266">MAAPLSLLRGSEPDGLMKVEPGLRDGWFAHGGGDGLLGSLGDILSGSLLDGVSGNTLDTNSHNALNGPKLPPTRVSMNFGVSVDVGELPSSSLEGAAQDESAGQLGHDMDLSPEILDGPEEDGAIAFDLASLFPPPAFGDA</sequence>
<proteinExistence type="predicted"/>
<gene>
    <name evidence="2" type="ORF">C6P46_006875</name>
</gene>
<organism evidence="2 3">
    <name type="scientific">Rhodotorula mucilaginosa</name>
    <name type="common">Yeast</name>
    <name type="synonym">Rhodotorula rubra</name>
    <dbReference type="NCBI Taxonomy" id="5537"/>
    <lineage>
        <taxon>Eukaryota</taxon>
        <taxon>Fungi</taxon>
        <taxon>Dikarya</taxon>
        <taxon>Basidiomycota</taxon>
        <taxon>Pucciniomycotina</taxon>
        <taxon>Microbotryomycetes</taxon>
        <taxon>Sporidiobolales</taxon>
        <taxon>Sporidiobolaceae</taxon>
        <taxon>Rhodotorula</taxon>
    </lineage>
</organism>
<reference evidence="2 3" key="1">
    <citation type="submission" date="2020-11" db="EMBL/GenBank/DDBJ databases">
        <title>Kefir isolates.</title>
        <authorList>
            <person name="Marcisauskas S."/>
            <person name="Kim Y."/>
            <person name="Blasche S."/>
        </authorList>
    </citation>
    <scope>NUCLEOTIDE SEQUENCE [LARGE SCALE GENOMIC DNA]</scope>
    <source>
        <strain evidence="2 3">KR</strain>
    </source>
</reference>